<sequence>MATEIIIPSDLWEGDEESVITAWLADDGAQVREGALIAEIMTAKVQHEICAPASGKLSILKEQDAVVAKGDVIGSIT</sequence>
<keyword evidence="2" id="KW-0450">Lipoyl</keyword>
<evidence type="ECO:0000256" key="2">
    <source>
        <dbReference type="ARBA" id="ARBA00022823"/>
    </source>
</evidence>
<organism evidence="4 5">
    <name type="scientific">Gemmobacter aquatilis</name>
    <dbReference type="NCBI Taxonomy" id="933059"/>
    <lineage>
        <taxon>Bacteria</taxon>
        <taxon>Pseudomonadati</taxon>
        <taxon>Pseudomonadota</taxon>
        <taxon>Alphaproteobacteria</taxon>
        <taxon>Rhodobacterales</taxon>
        <taxon>Paracoccaceae</taxon>
        <taxon>Gemmobacter</taxon>
    </lineage>
</organism>
<evidence type="ECO:0000313" key="5">
    <source>
        <dbReference type="Proteomes" id="UP000198761"/>
    </source>
</evidence>
<gene>
    <name evidence="4" type="ORF">SAMN04488103_11346</name>
</gene>
<reference evidence="4 5" key="1">
    <citation type="submission" date="2016-10" db="EMBL/GenBank/DDBJ databases">
        <authorList>
            <person name="de Groot N.N."/>
        </authorList>
    </citation>
    <scope>NUCLEOTIDE SEQUENCE [LARGE SCALE GENOMIC DNA]</scope>
    <source>
        <strain evidence="4 5">DSM 3857</strain>
    </source>
</reference>
<dbReference type="InterPro" id="IPR003016">
    <property type="entry name" value="2-oxoA_DH_lipoyl-BS"/>
</dbReference>
<dbReference type="AlphaFoldDB" id="A0A1H8MGU1"/>
<protein>
    <submittedName>
        <fullName evidence="4">Biotin-requiring enzyme</fullName>
    </submittedName>
</protein>
<dbReference type="InterPro" id="IPR011053">
    <property type="entry name" value="Single_hybrid_motif"/>
</dbReference>
<keyword evidence="5" id="KW-1185">Reference proteome</keyword>
<dbReference type="OrthoDB" id="7363068at2"/>
<comment type="cofactor">
    <cofactor evidence="1">
        <name>(R)-lipoate</name>
        <dbReference type="ChEBI" id="CHEBI:83088"/>
    </cofactor>
</comment>
<dbReference type="RefSeq" id="WP_091303415.1">
    <property type="nucleotide sequence ID" value="NZ_FOCE01000013.1"/>
</dbReference>
<proteinExistence type="predicted"/>
<dbReference type="InterPro" id="IPR000089">
    <property type="entry name" value="Biotin_lipoyl"/>
</dbReference>
<feature type="domain" description="Lipoyl-binding" evidence="3">
    <location>
        <begin position="15"/>
        <end position="76"/>
    </location>
</feature>
<dbReference type="SUPFAM" id="SSF51230">
    <property type="entry name" value="Single hybrid motif"/>
    <property type="match status" value="1"/>
</dbReference>
<dbReference type="Gene3D" id="2.40.50.100">
    <property type="match status" value="1"/>
</dbReference>
<evidence type="ECO:0000313" key="4">
    <source>
        <dbReference type="EMBL" id="SEO16529.1"/>
    </source>
</evidence>
<dbReference type="Pfam" id="PF00364">
    <property type="entry name" value="Biotin_lipoyl"/>
    <property type="match status" value="1"/>
</dbReference>
<dbReference type="EMBL" id="FOCE01000013">
    <property type="protein sequence ID" value="SEO16529.1"/>
    <property type="molecule type" value="Genomic_DNA"/>
</dbReference>
<evidence type="ECO:0000259" key="3">
    <source>
        <dbReference type="Pfam" id="PF00364"/>
    </source>
</evidence>
<dbReference type="PROSITE" id="PS00189">
    <property type="entry name" value="LIPOYL"/>
    <property type="match status" value="1"/>
</dbReference>
<evidence type="ECO:0000256" key="1">
    <source>
        <dbReference type="ARBA" id="ARBA00001938"/>
    </source>
</evidence>
<dbReference type="Proteomes" id="UP000198761">
    <property type="component" value="Unassembled WGS sequence"/>
</dbReference>
<dbReference type="STRING" id="933059.SAMN04488103_11346"/>
<name>A0A1H8MGU1_9RHOB</name>
<accession>A0A1H8MGU1</accession>